<feature type="region of interest" description="Disordered" evidence="1">
    <location>
        <begin position="1"/>
        <end position="33"/>
    </location>
</feature>
<proteinExistence type="predicted"/>
<keyword evidence="3" id="KW-1185">Reference proteome</keyword>
<dbReference type="Proteomes" id="UP001187343">
    <property type="component" value="Unassembled WGS sequence"/>
</dbReference>
<dbReference type="AlphaFoldDB" id="A0AA88TGE8"/>
<gene>
    <name evidence="2" type="ORF">Q8A67_019472</name>
</gene>
<name>A0AA88TGE8_9TELE</name>
<reference evidence="2" key="1">
    <citation type="submission" date="2023-08" db="EMBL/GenBank/DDBJ databases">
        <title>Chromosome-level Genome Assembly of mud carp (Cirrhinus molitorella).</title>
        <authorList>
            <person name="Liu H."/>
        </authorList>
    </citation>
    <scope>NUCLEOTIDE SEQUENCE</scope>
    <source>
        <strain evidence="2">Prfri</strain>
        <tissue evidence="2">Muscle</tissue>
    </source>
</reference>
<comment type="caution">
    <text evidence="2">The sequence shown here is derived from an EMBL/GenBank/DDBJ whole genome shotgun (WGS) entry which is preliminary data.</text>
</comment>
<dbReference type="EMBL" id="JAUYZG010000019">
    <property type="protein sequence ID" value="KAK2878681.1"/>
    <property type="molecule type" value="Genomic_DNA"/>
</dbReference>
<evidence type="ECO:0000256" key="1">
    <source>
        <dbReference type="SAM" id="MobiDB-lite"/>
    </source>
</evidence>
<evidence type="ECO:0000313" key="3">
    <source>
        <dbReference type="Proteomes" id="UP001187343"/>
    </source>
</evidence>
<sequence>MHKGGSGGRLNLTQLKRADLEPPSPLPSLLTDPLAPAAADSHSCCPQDLRAREVHGCMRRAVPLVSRAGRDRALTLPLTPHHFRRQVTLAITAPTTGRVRLLL</sequence>
<organism evidence="2 3">
    <name type="scientific">Cirrhinus molitorella</name>
    <name type="common">mud carp</name>
    <dbReference type="NCBI Taxonomy" id="172907"/>
    <lineage>
        <taxon>Eukaryota</taxon>
        <taxon>Metazoa</taxon>
        <taxon>Chordata</taxon>
        <taxon>Craniata</taxon>
        <taxon>Vertebrata</taxon>
        <taxon>Euteleostomi</taxon>
        <taxon>Actinopterygii</taxon>
        <taxon>Neopterygii</taxon>
        <taxon>Teleostei</taxon>
        <taxon>Ostariophysi</taxon>
        <taxon>Cypriniformes</taxon>
        <taxon>Cyprinidae</taxon>
        <taxon>Labeoninae</taxon>
        <taxon>Labeonini</taxon>
        <taxon>Cirrhinus</taxon>
    </lineage>
</organism>
<accession>A0AA88TGE8</accession>
<evidence type="ECO:0000313" key="2">
    <source>
        <dbReference type="EMBL" id="KAK2878681.1"/>
    </source>
</evidence>
<protein>
    <submittedName>
        <fullName evidence="2">Uncharacterized protein</fullName>
    </submittedName>
</protein>